<reference evidence="2 3" key="1">
    <citation type="journal article" date="2008" name="Int. J. Syst. Evol. Microbiol.">
        <title>Neptunomonas japonica sp. nov., an Osedax japonicus symbiont-like bacterium isolated from sediment adjacent to sperm whale carcasses off Kagoshima, Japan.</title>
        <authorList>
            <person name="Miyazaki M."/>
            <person name="Nogi Y."/>
            <person name="Fujiwara Y."/>
            <person name="Kawato M."/>
            <person name="Kubokawa K."/>
            <person name="Horikoshi K."/>
        </authorList>
    </citation>
    <scope>NUCLEOTIDE SEQUENCE [LARGE SCALE GENOMIC DNA]</scope>
    <source>
        <strain evidence="2 3">JAMM 1380</strain>
    </source>
</reference>
<keyword evidence="3" id="KW-1185">Reference proteome</keyword>
<name>A0A7R6PHF1_9GAMM</name>
<sequence length="127" mass="13704">MRLITSSKLRRIMLSTMVILTALSVVGCASTQQKSKYSLSTSQEHLLIPADIAEFLSHSSTESSAAFARSPWGDNITLSAQAPYFSASGAECRQLIVEKGISSTELACTLNNQDWYKSRALTAGVAQ</sequence>
<evidence type="ECO:0000313" key="3">
    <source>
        <dbReference type="Proteomes" id="UP000595332"/>
    </source>
</evidence>
<feature type="chain" id="PRO_5032374848" description="Common-antigen outer membrane protein" evidence="1">
    <location>
        <begin position="30"/>
        <end position="127"/>
    </location>
</feature>
<evidence type="ECO:0000256" key="1">
    <source>
        <dbReference type="SAM" id="SignalP"/>
    </source>
</evidence>
<organism evidence="2 3">
    <name type="scientific">Neptunomonas japonica JAMM 1380</name>
    <dbReference type="NCBI Taxonomy" id="1441457"/>
    <lineage>
        <taxon>Bacteria</taxon>
        <taxon>Pseudomonadati</taxon>
        <taxon>Pseudomonadota</taxon>
        <taxon>Gammaproteobacteria</taxon>
        <taxon>Oceanospirillales</taxon>
        <taxon>Oceanospirillaceae</taxon>
        <taxon>Neptunomonas</taxon>
    </lineage>
</organism>
<evidence type="ECO:0008006" key="4">
    <source>
        <dbReference type="Google" id="ProtNLM"/>
    </source>
</evidence>
<accession>A0A7R6PHF1</accession>
<dbReference type="EMBL" id="AP014546">
    <property type="protein sequence ID" value="BBB30262.1"/>
    <property type="molecule type" value="Genomic_DNA"/>
</dbReference>
<protein>
    <recommendedName>
        <fullName evidence="4">Common-antigen outer membrane protein</fullName>
    </recommendedName>
</protein>
<proteinExistence type="predicted"/>
<dbReference type="KEGG" id="njp:NEJAP_2316"/>
<dbReference type="RefSeq" id="WP_201347460.1">
    <property type="nucleotide sequence ID" value="NZ_AP014546.1"/>
</dbReference>
<dbReference type="AlphaFoldDB" id="A0A7R6PHF1"/>
<dbReference type="Pfam" id="PF16587">
    <property type="entry name" value="DUF5061"/>
    <property type="match status" value="1"/>
</dbReference>
<keyword evidence="1" id="KW-0732">Signal</keyword>
<gene>
    <name evidence="2" type="ORF">NEJAP_2316</name>
</gene>
<feature type="signal peptide" evidence="1">
    <location>
        <begin position="1"/>
        <end position="29"/>
    </location>
</feature>
<dbReference type="InterPro" id="IPR032258">
    <property type="entry name" value="DUF5061"/>
</dbReference>
<dbReference type="PROSITE" id="PS51257">
    <property type="entry name" value="PROKAR_LIPOPROTEIN"/>
    <property type="match status" value="1"/>
</dbReference>
<dbReference type="Proteomes" id="UP000595332">
    <property type="component" value="Chromosome"/>
</dbReference>
<evidence type="ECO:0000313" key="2">
    <source>
        <dbReference type="EMBL" id="BBB30262.1"/>
    </source>
</evidence>